<keyword evidence="4" id="KW-0812">Transmembrane</keyword>
<dbReference type="Gene3D" id="3.30.450.330">
    <property type="match status" value="1"/>
</dbReference>
<reference evidence="8" key="2">
    <citation type="submission" date="2016-10" db="EMBL/GenBank/DDBJ databases">
        <authorList>
            <person name="Varghese N."/>
            <person name="Submissions S."/>
        </authorList>
    </citation>
    <scope>NUCLEOTIDE SEQUENCE [LARGE SCALE GENOMIC DNA]</scope>
    <source>
        <strain evidence="8">DSM 18733</strain>
    </source>
</reference>
<dbReference type="PANTHER" id="PTHR30627:SF1">
    <property type="entry name" value="PEPTIDOGLYCAN D,D-TRANSPEPTIDASE FTSI"/>
    <property type="match status" value="1"/>
</dbReference>
<dbReference type="Gene3D" id="3.90.1310.10">
    <property type="entry name" value="Penicillin-binding protein 2a (Domain 2)"/>
    <property type="match status" value="1"/>
</dbReference>
<organism evidence="6 8">
    <name type="scientific">Olivibacter domesticus</name>
    <name type="common">Pseudosphingobacterium domesticum</name>
    <dbReference type="NCBI Taxonomy" id="407022"/>
    <lineage>
        <taxon>Bacteria</taxon>
        <taxon>Pseudomonadati</taxon>
        <taxon>Bacteroidota</taxon>
        <taxon>Sphingobacteriia</taxon>
        <taxon>Sphingobacteriales</taxon>
        <taxon>Sphingobacteriaceae</taxon>
        <taxon>Olivibacter</taxon>
    </lineage>
</organism>
<evidence type="ECO:0000259" key="5">
    <source>
        <dbReference type="PROSITE" id="PS51178"/>
    </source>
</evidence>
<keyword evidence="2" id="KW-0378">Hydrolase</keyword>
<dbReference type="GO" id="GO:0004180">
    <property type="term" value="F:carboxypeptidase activity"/>
    <property type="evidence" value="ECO:0007669"/>
    <property type="project" value="UniProtKB-KW"/>
</dbReference>
<dbReference type="EMBL" id="FOAF01000017">
    <property type="protein sequence ID" value="SEM58009.1"/>
    <property type="molecule type" value="Genomic_DNA"/>
</dbReference>
<evidence type="ECO:0000256" key="1">
    <source>
        <dbReference type="ARBA" id="ARBA00004370"/>
    </source>
</evidence>
<dbReference type="SUPFAM" id="SSF54184">
    <property type="entry name" value="Penicillin-binding protein 2x (pbp-2x), c-terminal domain"/>
    <property type="match status" value="1"/>
</dbReference>
<evidence type="ECO:0000313" key="8">
    <source>
        <dbReference type="Proteomes" id="UP000199421"/>
    </source>
</evidence>
<keyword evidence="4" id="KW-1133">Transmembrane helix</keyword>
<name>A0A1H7ZKJ8_OLID1</name>
<dbReference type="RefSeq" id="WP_093332937.1">
    <property type="nucleotide sequence ID" value="NZ_FOAF01000017.1"/>
</dbReference>
<comment type="subcellular location">
    <subcellularLocation>
        <location evidence="1">Membrane</location>
    </subcellularLocation>
</comment>
<dbReference type="SUPFAM" id="SSF56601">
    <property type="entry name" value="beta-lactamase/transpeptidase-like"/>
    <property type="match status" value="1"/>
</dbReference>
<dbReference type="PROSITE" id="PS51178">
    <property type="entry name" value="PASTA"/>
    <property type="match status" value="1"/>
</dbReference>
<keyword evidence="2" id="KW-0645">Protease</keyword>
<keyword evidence="8" id="KW-1185">Reference proteome</keyword>
<dbReference type="InterPro" id="IPR012338">
    <property type="entry name" value="Beta-lactam/transpept-like"/>
</dbReference>
<dbReference type="Gene3D" id="3.40.710.10">
    <property type="entry name" value="DD-peptidase/beta-lactamase superfamily"/>
    <property type="match status" value="1"/>
</dbReference>
<dbReference type="InterPro" id="IPR005311">
    <property type="entry name" value="PBP_dimer"/>
</dbReference>
<keyword evidence="3 4" id="KW-0472">Membrane</keyword>
<dbReference type="InterPro" id="IPR001460">
    <property type="entry name" value="PCN-bd_Tpept"/>
</dbReference>
<proteinExistence type="predicted"/>
<dbReference type="SMART" id="SM00740">
    <property type="entry name" value="PASTA"/>
    <property type="match status" value="1"/>
</dbReference>
<evidence type="ECO:0000256" key="2">
    <source>
        <dbReference type="ARBA" id="ARBA00022645"/>
    </source>
</evidence>
<evidence type="ECO:0000256" key="3">
    <source>
        <dbReference type="ARBA" id="ARBA00023136"/>
    </source>
</evidence>
<dbReference type="Pfam" id="PF03793">
    <property type="entry name" value="PASTA"/>
    <property type="match status" value="1"/>
</dbReference>
<evidence type="ECO:0000256" key="4">
    <source>
        <dbReference type="SAM" id="Phobius"/>
    </source>
</evidence>
<dbReference type="OrthoDB" id="9804124at2"/>
<dbReference type="PANTHER" id="PTHR30627">
    <property type="entry name" value="PEPTIDOGLYCAN D,D-TRANSPEPTIDASE"/>
    <property type="match status" value="1"/>
</dbReference>
<dbReference type="CDD" id="cd06575">
    <property type="entry name" value="PASTA_Pbp2x-like_2"/>
    <property type="match status" value="1"/>
</dbReference>
<dbReference type="AlphaFoldDB" id="A0A1H7ZKJ8"/>
<gene>
    <name evidence="6" type="ORF">SAMN05661044_05544</name>
    <name evidence="7" type="ORF">SAMN05661044_05607</name>
</gene>
<sequence>MNIRTDILLRVYLSFGAMVIFAVAVLYKMFSLQVVEGTHWQAMADSLSTRYQTIEATRGNIFSSDGSLLATSVPEYDVRMDMVAPGILEDDVFYAKVDSLAASLATFFKDKSVDQYRRLLRKARKDKNRYYLVKRNVSFQDMKVVRAFPIFNLGKYKGGLIAEQKNKRIMPFKTLAARTIGYKNENVQPVGLEGAYAEYMDGVSGSRLVQRIAGGSWMPINEDTEVSPTDGADIISTIDVNMQDVAQKALEKQLIASDADNGCVILMEVATGEVRAVANFTKVEEGVYKEKFNYAVAQSAEPGSTFKLASYMAAIEDGKIDTSDIVDTEDGTFTVYRKTIRDSHHGGYGKISVKRAFEVSSNTAITKLIYQNYKNNPAAFTSRLHKMHLNDKLGLQIPGEGDPLIKTPKSRSWSGLSLPQMAYGYELKVTPLQMLALYNAVANNGKMIAPLFVKEVRRLGNTVEKFEARVINEKVASDETLGKVRGMLEGVVEEGTAKVLKNSLFKMAGKTGTAQMADGAAGYKTNRRYQGSFAGYFPADNPKYSMIVVVQNPRKGGYYAISVAAPVFKEIAERVYAGDTQMYHDLNNLKFTSAYGTPQIKNGFLKDSQYVSNAFGLKANQLQSDTAKHFVAEEGIVEGKVPDLKGMGLKDAMFLLGNVGMKALVKGKGKVVRQSINPGEIASRGLPINIELE</sequence>
<evidence type="ECO:0000313" key="7">
    <source>
        <dbReference type="EMBL" id="SEM60800.1"/>
    </source>
</evidence>
<dbReference type="Pfam" id="PF03717">
    <property type="entry name" value="PBP_dimer"/>
    <property type="match status" value="1"/>
</dbReference>
<reference evidence="6" key="1">
    <citation type="submission" date="2016-10" db="EMBL/GenBank/DDBJ databases">
        <authorList>
            <person name="de Groot N.N."/>
        </authorList>
    </citation>
    <scope>NUCLEOTIDE SEQUENCE [LARGE SCALE GENOMIC DNA]</scope>
    <source>
        <strain evidence="6">DSM 18733</strain>
    </source>
</reference>
<dbReference type="EMBL" id="FOAF01000019">
    <property type="protein sequence ID" value="SEM60800.1"/>
    <property type="molecule type" value="Genomic_DNA"/>
</dbReference>
<dbReference type="GO" id="GO:0005886">
    <property type="term" value="C:plasma membrane"/>
    <property type="evidence" value="ECO:0007669"/>
    <property type="project" value="TreeGrafter"/>
</dbReference>
<dbReference type="STRING" id="407022.SAMN05661044_05544"/>
<dbReference type="GO" id="GO:0051301">
    <property type="term" value="P:cell division"/>
    <property type="evidence" value="ECO:0007669"/>
    <property type="project" value="UniProtKB-KW"/>
</dbReference>
<feature type="transmembrane region" description="Helical" evidence="4">
    <location>
        <begin position="7"/>
        <end position="27"/>
    </location>
</feature>
<dbReference type="SUPFAM" id="SSF56519">
    <property type="entry name" value="Penicillin binding protein dimerisation domain"/>
    <property type="match status" value="1"/>
</dbReference>
<feature type="domain" description="PASTA" evidence="5">
    <location>
        <begin position="635"/>
        <end position="693"/>
    </location>
</feature>
<accession>A0A1H7ZKJ8</accession>
<keyword evidence="2" id="KW-0121">Carboxypeptidase</keyword>
<dbReference type="Pfam" id="PF00905">
    <property type="entry name" value="Transpeptidase"/>
    <property type="match status" value="1"/>
</dbReference>
<dbReference type="InterPro" id="IPR036138">
    <property type="entry name" value="PBP_dimer_sf"/>
</dbReference>
<dbReference type="InterPro" id="IPR050515">
    <property type="entry name" value="Beta-lactam/transpept"/>
</dbReference>
<evidence type="ECO:0000313" key="6">
    <source>
        <dbReference type="EMBL" id="SEM58009.1"/>
    </source>
</evidence>
<keyword evidence="6" id="KW-0131">Cell cycle</keyword>
<dbReference type="GO" id="GO:0071555">
    <property type="term" value="P:cell wall organization"/>
    <property type="evidence" value="ECO:0007669"/>
    <property type="project" value="TreeGrafter"/>
</dbReference>
<protein>
    <submittedName>
        <fullName evidence="6">Cell division protein FtsI (Penicillin-binding protein 3)</fullName>
    </submittedName>
</protein>
<keyword evidence="6" id="KW-0132">Cell division</keyword>
<dbReference type="GO" id="GO:0008658">
    <property type="term" value="F:penicillin binding"/>
    <property type="evidence" value="ECO:0007669"/>
    <property type="project" value="InterPro"/>
</dbReference>
<dbReference type="Proteomes" id="UP000199421">
    <property type="component" value="Unassembled WGS sequence"/>
</dbReference>
<dbReference type="InterPro" id="IPR005543">
    <property type="entry name" value="PASTA_dom"/>
</dbReference>